<dbReference type="STRING" id="36818.BGK67_01925"/>
<evidence type="ECO:0000259" key="1">
    <source>
        <dbReference type="SMART" id="SM00421"/>
    </source>
</evidence>
<keyword evidence="3" id="KW-1185">Reference proteome</keyword>
<dbReference type="Proteomes" id="UP000095705">
    <property type="component" value="Unassembled WGS sequence"/>
</dbReference>
<dbReference type="PANTHER" id="PTHR34293">
    <property type="entry name" value="HTH-TYPE TRANSCRIPTIONAL REGULATOR TRMBL2"/>
    <property type="match status" value="1"/>
</dbReference>
<proteinExistence type="predicted"/>
<dbReference type="GO" id="GO:0003677">
    <property type="term" value="F:DNA binding"/>
    <property type="evidence" value="ECO:0007669"/>
    <property type="project" value="InterPro"/>
</dbReference>
<dbReference type="Pfam" id="PF01978">
    <property type="entry name" value="TrmB"/>
    <property type="match status" value="1"/>
</dbReference>
<dbReference type="InterPro" id="IPR002831">
    <property type="entry name" value="Tscrpt_reg_TrmB_N"/>
</dbReference>
<gene>
    <name evidence="2" type="ORF">BGK67_01925</name>
</gene>
<dbReference type="InterPro" id="IPR036388">
    <property type="entry name" value="WH-like_DNA-bd_sf"/>
</dbReference>
<dbReference type="RefSeq" id="WP_069918421.1">
    <property type="nucleotide sequence ID" value="NZ_MEHK01000001.1"/>
</dbReference>
<dbReference type="Pfam" id="PF00196">
    <property type="entry name" value="GerE"/>
    <property type="match status" value="1"/>
</dbReference>
<dbReference type="Gene3D" id="1.10.10.10">
    <property type="entry name" value="Winged helix-like DNA-binding domain superfamily/Winged helix DNA-binding domain"/>
    <property type="match status" value="2"/>
</dbReference>
<reference evidence="2 3" key="1">
    <citation type="submission" date="2016-08" db="EMBL/GenBank/DDBJ databases">
        <title>The complete genome of Streptomyces subrutilus 10-1-1.</title>
        <authorList>
            <person name="Chen X."/>
        </authorList>
    </citation>
    <scope>NUCLEOTIDE SEQUENCE [LARGE SCALE GENOMIC DNA]</scope>
    <source>
        <strain evidence="2 3">10-1-1</strain>
    </source>
</reference>
<dbReference type="InterPro" id="IPR000792">
    <property type="entry name" value="Tscrpt_reg_LuxR_C"/>
</dbReference>
<dbReference type="GO" id="GO:0006355">
    <property type="term" value="P:regulation of DNA-templated transcription"/>
    <property type="evidence" value="ECO:0007669"/>
    <property type="project" value="InterPro"/>
</dbReference>
<feature type="domain" description="HTH luxR-type" evidence="1">
    <location>
        <begin position="256"/>
        <end position="313"/>
    </location>
</feature>
<evidence type="ECO:0000313" key="2">
    <source>
        <dbReference type="EMBL" id="OEJ30277.1"/>
    </source>
</evidence>
<dbReference type="PANTHER" id="PTHR34293:SF1">
    <property type="entry name" value="HTH-TYPE TRANSCRIPTIONAL REGULATOR TRMBL2"/>
    <property type="match status" value="1"/>
</dbReference>
<organism evidence="2 3">
    <name type="scientific">Streptomyces subrutilus</name>
    <dbReference type="NCBI Taxonomy" id="36818"/>
    <lineage>
        <taxon>Bacteria</taxon>
        <taxon>Bacillati</taxon>
        <taxon>Actinomycetota</taxon>
        <taxon>Actinomycetes</taxon>
        <taxon>Kitasatosporales</taxon>
        <taxon>Streptomycetaceae</taxon>
        <taxon>Streptomyces</taxon>
    </lineage>
</organism>
<sequence>MFLLEPVGLGRLENDAYLALLDLKRATAEELAGNAGCSPAELRPALRRLLDHGLVQQIGFTPALYALVAPDEALPSLISRRRGDLAQMQMRIEELADRLRARPARGGTPVVELVEGEDAVLAAVSRLQLEAREEIIAVDAPPYIGGQSNPNDLELSRLADGVAYRFVYAREALASPEHIAAMRRCTEAGERARILPDVTLKMFVVDRTTALLPVSYTDQDPGVRLLVHESALVDVLVCCFESLWARATPFDSAGAECGPSAKDRELLALMASGMKDRTIARSLGVTERTVGRRLTELMAGLGAETRFQAGVQAARAGWL</sequence>
<dbReference type="OrthoDB" id="3369460at2"/>
<dbReference type="SUPFAM" id="SSF46785">
    <property type="entry name" value="Winged helix' DNA-binding domain"/>
    <property type="match status" value="1"/>
</dbReference>
<dbReference type="EMBL" id="MEHK01000001">
    <property type="protein sequence ID" value="OEJ30277.1"/>
    <property type="molecule type" value="Genomic_DNA"/>
</dbReference>
<dbReference type="CDD" id="cd06170">
    <property type="entry name" value="LuxR_C_like"/>
    <property type="match status" value="1"/>
</dbReference>
<name>A0A1E5PL58_9ACTN</name>
<dbReference type="SMART" id="SM00421">
    <property type="entry name" value="HTH_LUXR"/>
    <property type="match status" value="1"/>
</dbReference>
<dbReference type="InterPro" id="IPR016032">
    <property type="entry name" value="Sig_transdc_resp-reg_C-effctor"/>
</dbReference>
<evidence type="ECO:0000313" key="3">
    <source>
        <dbReference type="Proteomes" id="UP000095705"/>
    </source>
</evidence>
<dbReference type="AlphaFoldDB" id="A0A1E5PL58"/>
<dbReference type="InterPro" id="IPR051797">
    <property type="entry name" value="TrmB-like"/>
</dbReference>
<protein>
    <recommendedName>
        <fullName evidence="1">HTH luxR-type domain-containing protein</fullName>
    </recommendedName>
</protein>
<dbReference type="InterPro" id="IPR036390">
    <property type="entry name" value="WH_DNA-bd_sf"/>
</dbReference>
<dbReference type="SUPFAM" id="SSF46894">
    <property type="entry name" value="C-terminal effector domain of the bipartite response regulators"/>
    <property type="match status" value="1"/>
</dbReference>
<accession>A0A1E5PL58</accession>
<comment type="caution">
    <text evidence="2">The sequence shown here is derived from an EMBL/GenBank/DDBJ whole genome shotgun (WGS) entry which is preliminary data.</text>
</comment>